<feature type="compositionally biased region" description="Polar residues" evidence="2">
    <location>
        <begin position="23"/>
        <end position="45"/>
    </location>
</feature>
<keyword evidence="4" id="KW-1185">Reference proteome</keyword>
<dbReference type="EMBL" id="BTGC01000003">
    <property type="protein sequence ID" value="GMM49840.1"/>
    <property type="molecule type" value="Genomic_DNA"/>
</dbReference>
<evidence type="ECO:0000313" key="3">
    <source>
        <dbReference type="EMBL" id="GMM49840.1"/>
    </source>
</evidence>
<evidence type="ECO:0000313" key="4">
    <source>
        <dbReference type="Proteomes" id="UP001362899"/>
    </source>
</evidence>
<dbReference type="AlphaFoldDB" id="A0AAV5RE74"/>
<accession>A0AAV5RE74</accession>
<feature type="region of interest" description="Disordered" evidence="2">
    <location>
        <begin position="23"/>
        <end position="51"/>
    </location>
</feature>
<keyword evidence="1" id="KW-0175">Coiled coil</keyword>
<sequence length="661" mass="76198">MSRPNYDLSNWWNSSVLRDGPNNSYRAQTNIGNHSMSTQYSNLPSSREAPENSINSAIDLDIPNPPDITTHSFKSFASFPIHNSIKMSPEYRNARSAYHPSKQEIQEAYEEVLADLRAYSTIKLPESSSQKLNAHQIILATQFYFTWINGSPPLESWTPFVLLQMLQFPFLYTAQFYTKEGGWPYTVDVLYWLKQRSDFLQANESKFSYEDDSAVCDINSCIEYSELMAYRCKLNDDRPEGSINAIVGEIKCALHKYITENIPSGADDHNNAQVYDQISDFDSEDILEEDLVHDSPLESELDNIERDNEAPDSDLDPDIARKINEQKSILASAQSEFEEVEKKYKVLNETAESLRSKRDQLNQEHSQQITILSVEANVESDFIRQQLDQYKKLQTELNSLDDADIEKLSRANDAKVAELLPLVRSVSNNLMTLGINVNELPLNNDSLLIQSLLSHGFQAPDLAAMNQKAANEQILNEQKYSTFKALTEQLKKEFEDLKVVEEESQISTLKSQIITVKHDNVKLESAFQSLNYERESYDNRKKQEMENDKSKLRQFENLQGEVKKLNIRKQEQGELIEKKIPRKLECEEIYEFYLQCSDWLNTAIQEISSANENLDKYCKAERKKIDDIKAVLLTTEDYDSAYQDKDIKELVHDLLYPFQKD</sequence>
<protein>
    <recommendedName>
        <fullName evidence="5">Kinetochore protein NDC80</fullName>
    </recommendedName>
</protein>
<evidence type="ECO:0000256" key="1">
    <source>
        <dbReference type="SAM" id="Coils"/>
    </source>
</evidence>
<feature type="coiled-coil region" evidence="1">
    <location>
        <begin position="323"/>
        <end position="403"/>
    </location>
</feature>
<dbReference type="Proteomes" id="UP001362899">
    <property type="component" value="Unassembled WGS sequence"/>
</dbReference>
<evidence type="ECO:0008006" key="5">
    <source>
        <dbReference type="Google" id="ProtNLM"/>
    </source>
</evidence>
<organism evidence="3 4">
    <name type="scientific">Starmerella bacillaris</name>
    <name type="common">Yeast</name>
    <name type="synonym">Candida zemplinina</name>
    <dbReference type="NCBI Taxonomy" id="1247836"/>
    <lineage>
        <taxon>Eukaryota</taxon>
        <taxon>Fungi</taxon>
        <taxon>Dikarya</taxon>
        <taxon>Ascomycota</taxon>
        <taxon>Saccharomycotina</taxon>
        <taxon>Dipodascomycetes</taxon>
        <taxon>Dipodascales</taxon>
        <taxon>Trichomonascaceae</taxon>
        <taxon>Starmerella</taxon>
    </lineage>
</organism>
<gene>
    <name evidence="3" type="ORF">DASB73_007980</name>
</gene>
<comment type="caution">
    <text evidence="3">The sequence shown here is derived from an EMBL/GenBank/DDBJ whole genome shotgun (WGS) entry which is preliminary data.</text>
</comment>
<name>A0AAV5RE74_STABA</name>
<feature type="region of interest" description="Disordered" evidence="2">
    <location>
        <begin position="292"/>
        <end position="317"/>
    </location>
</feature>
<reference evidence="3 4" key="1">
    <citation type="journal article" date="2023" name="Elife">
        <title>Identification of key yeast species and microbe-microbe interactions impacting larval growth of Drosophila in the wild.</title>
        <authorList>
            <person name="Mure A."/>
            <person name="Sugiura Y."/>
            <person name="Maeda R."/>
            <person name="Honda K."/>
            <person name="Sakurai N."/>
            <person name="Takahashi Y."/>
            <person name="Watada M."/>
            <person name="Katoh T."/>
            <person name="Gotoh A."/>
            <person name="Gotoh Y."/>
            <person name="Taniguchi I."/>
            <person name="Nakamura K."/>
            <person name="Hayashi T."/>
            <person name="Katayama T."/>
            <person name="Uemura T."/>
            <person name="Hattori Y."/>
        </authorList>
    </citation>
    <scope>NUCLEOTIDE SEQUENCE [LARGE SCALE GENOMIC DNA]</scope>
    <source>
        <strain evidence="3 4">SB-73</strain>
    </source>
</reference>
<proteinExistence type="predicted"/>
<evidence type="ECO:0000256" key="2">
    <source>
        <dbReference type="SAM" id="MobiDB-lite"/>
    </source>
</evidence>